<reference evidence="11 12" key="1">
    <citation type="journal article" date="2010" name="Science">
        <title>Genome expansion and gene loss in powdery mildew fungi reveal tradeoffs in extreme parasitism.</title>
        <authorList>
            <person name="Spanu P.D."/>
            <person name="Abbott J.C."/>
            <person name="Amselem J."/>
            <person name="Burgis T.A."/>
            <person name="Soanes D.M."/>
            <person name="Stueber K."/>
            <person name="Ver Loren van Themaat E."/>
            <person name="Brown J.K.M."/>
            <person name="Butcher S.A."/>
            <person name="Gurr S.J."/>
            <person name="Lebrun M.-H."/>
            <person name="Ridout C.J."/>
            <person name="Schulze-Lefert P."/>
            <person name="Talbot N.J."/>
            <person name="Ahmadinejad N."/>
            <person name="Ametz C."/>
            <person name="Barton G.R."/>
            <person name="Benjdia M."/>
            <person name="Bidzinski P."/>
            <person name="Bindschedler L.V."/>
            <person name="Both M."/>
            <person name="Brewer M.T."/>
            <person name="Cadle-Davidson L."/>
            <person name="Cadle-Davidson M.M."/>
            <person name="Collemare J."/>
            <person name="Cramer R."/>
            <person name="Frenkel O."/>
            <person name="Godfrey D."/>
            <person name="Harriman J."/>
            <person name="Hoede C."/>
            <person name="King B.C."/>
            <person name="Klages S."/>
            <person name="Kleemann J."/>
            <person name="Knoll D."/>
            <person name="Koti P.S."/>
            <person name="Kreplak J."/>
            <person name="Lopez-Ruiz F.J."/>
            <person name="Lu X."/>
            <person name="Maekawa T."/>
            <person name="Mahanil S."/>
            <person name="Micali C."/>
            <person name="Milgroom M.G."/>
            <person name="Montana G."/>
            <person name="Noir S."/>
            <person name="O'Connell R.J."/>
            <person name="Oberhaensli S."/>
            <person name="Parlange F."/>
            <person name="Pedersen C."/>
            <person name="Quesneville H."/>
            <person name="Reinhardt R."/>
            <person name="Rott M."/>
            <person name="Sacristan S."/>
            <person name="Schmidt S.M."/>
            <person name="Schoen M."/>
            <person name="Skamnioti P."/>
            <person name="Sommer H."/>
            <person name="Stephens A."/>
            <person name="Takahara H."/>
            <person name="Thordal-Christensen H."/>
            <person name="Vigouroux M."/>
            <person name="Wessling R."/>
            <person name="Wicker T."/>
            <person name="Panstruga R."/>
        </authorList>
    </citation>
    <scope>NUCLEOTIDE SEQUENCE [LARGE SCALE GENOMIC DNA]</scope>
    <source>
        <strain evidence="11">DH14</strain>
    </source>
</reference>
<dbReference type="GO" id="GO:0043529">
    <property type="term" value="C:GET complex"/>
    <property type="evidence" value="ECO:0007669"/>
    <property type="project" value="InterPro"/>
</dbReference>
<dbReference type="HOGENOM" id="CLU_089418_1_0_1"/>
<dbReference type="eggNOG" id="KOG4253">
    <property type="taxonomic scope" value="Eukaryota"/>
</dbReference>
<dbReference type="Proteomes" id="UP000015441">
    <property type="component" value="Unassembled WGS sequence"/>
</dbReference>
<keyword evidence="5 9" id="KW-0256">Endoplasmic reticulum</keyword>
<sequence length="201" mass="22845">MASLLFTVFILQLAIHLINTVGASSLNSILWSIWSRLLGLSSNSVAEHDELKLQFLQVRRQLNATSSQDEFAKWAKLRRQHDKLSEKLEKAKISADKTKSKFDTVVTTIRWLGTNGLRMFLQFWYQKQPMFYVPTGWVPYLGEWLLSLPRAPLGSISIQAWSLACSTFIVLMSEVFVCAFTLGNPKSSAVLNEERVTHGQH</sequence>
<keyword evidence="10" id="KW-0732">Signal</keyword>
<dbReference type="AlphaFoldDB" id="N1JR82"/>
<evidence type="ECO:0000256" key="6">
    <source>
        <dbReference type="ARBA" id="ARBA00022989"/>
    </source>
</evidence>
<evidence type="ECO:0000256" key="2">
    <source>
        <dbReference type="ARBA" id="ARBA00010799"/>
    </source>
</evidence>
<keyword evidence="6 9" id="KW-1133">Transmembrane helix</keyword>
<protein>
    <submittedName>
        <fullName evidence="11">Guided entry of tail-anchored proteins 1</fullName>
    </submittedName>
</protein>
<evidence type="ECO:0000256" key="8">
    <source>
        <dbReference type="ARBA" id="ARBA00023136"/>
    </source>
</evidence>
<accession>N1JR82</accession>
<evidence type="ECO:0000313" key="12">
    <source>
        <dbReference type="Proteomes" id="UP000015441"/>
    </source>
</evidence>
<dbReference type="PANTHER" id="PTHR42650:SF1">
    <property type="entry name" value="GUIDED ENTRY OF TAIL-ANCHORED PROTEINS FACTOR 1"/>
    <property type="match status" value="1"/>
</dbReference>
<keyword evidence="3 9" id="KW-0813">Transport</keyword>
<organism evidence="11 12">
    <name type="scientific">Blumeria graminis f. sp. hordei (strain DH14)</name>
    <name type="common">Barley powdery mildew</name>
    <name type="synonym">Oidium monilioides f. sp. hordei</name>
    <dbReference type="NCBI Taxonomy" id="546991"/>
    <lineage>
        <taxon>Eukaryota</taxon>
        <taxon>Fungi</taxon>
        <taxon>Dikarya</taxon>
        <taxon>Ascomycota</taxon>
        <taxon>Pezizomycotina</taxon>
        <taxon>Leotiomycetes</taxon>
        <taxon>Erysiphales</taxon>
        <taxon>Erysiphaceae</taxon>
        <taxon>Blumeria</taxon>
        <taxon>Blumeria hordei</taxon>
    </lineage>
</organism>
<dbReference type="InterPro" id="IPR028945">
    <property type="entry name" value="Get1"/>
</dbReference>
<dbReference type="OrthoDB" id="69461at2759"/>
<comment type="similarity">
    <text evidence="2 9">Belongs to the WRB/GET1 family.</text>
</comment>
<dbReference type="InterPro" id="IPR029012">
    <property type="entry name" value="Helix_hairpin_bin_sf"/>
</dbReference>
<evidence type="ECO:0000313" key="11">
    <source>
        <dbReference type="EMBL" id="CCU83151.1"/>
    </source>
</evidence>
<comment type="subcellular location">
    <subcellularLocation>
        <location evidence="1">Endoplasmic reticulum membrane</location>
        <topology evidence="1">Multi-pass membrane protein</topology>
    </subcellularLocation>
</comment>
<keyword evidence="4 9" id="KW-0812">Transmembrane</keyword>
<dbReference type="GO" id="GO:0043495">
    <property type="term" value="F:protein-membrane adaptor activity"/>
    <property type="evidence" value="ECO:0007669"/>
    <property type="project" value="TreeGrafter"/>
</dbReference>
<dbReference type="GO" id="GO:0071816">
    <property type="term" value="P:tail-anchored membrane protein insertion into ER membrane"/>
    <property type="evidence" value="ECO:0007669"/>
    <property type="project" value="InterPro"/>
</dbReference>
<evidence type="ECO:0000256" key="7">
    <source>
        <dbReference type="ARBA" id="ARBA00023054"/>
    </source>
</evidence>
<comment type="caution">
    <text evidence="11">The sequence shown here is derived from an EMBL/GenBank/DDBJ whole genome shotgun (WGS) entry which is preliminary data.</text>
</comment>
<comment type="caution">
    <text evidence="9">Lacks conserved residue(s) required for the propagation of feature annotation.</text>
</comment>
<evidence type="ECO:0000256" key="3">
    <source>
        <dbReference type="ARBA" id="ARBA00022448"/>
    </source>
</evidence>
<feature type="chain" id="PRO_5004107800" evidence="10">
    <location>
        <begin position="24"/>
        <end position="201"/>
    </location>
</feature>
<dbReference type="InParanoid" id="N1JR82"/>
<dbReference type="EMBL" id="CAUH01007618">
    <property type="protein sequence ID" value="CCU83151.1"/>
    <property type="molecule type" value="Genomic_DNA"/>
</dbReference>
<keyword evidence="8 9" id="KW-0472">Membrane</keyword>
<dbReference type="FunFam" id="1.10.287.660:FF:000006">
    <property type="entry name" value="Protein GET1"/>
    <property type="match status" value="1"/>
</dbReference>
<name>N1JR82_BLUG1</name>
<evidence type="ECO:0000256" key="4">
    <source>
        <dbReference type="ARBA" id="ARBA00022692"/>
    </source>
</evidence>
<feature type="topological domain" description="Cytoplasmic" evidence="9">
    <location>
        <begin position="173"/>
        <end position="201"/>
    </location>
</feature>
<evidence type="ECO:0000256" key="1">
    <source>
        <dbReference type="ARBA" id="ARBA00004477"/>
    </source>
</evidence>
<dbReference type="InterPro" id="IPR027538">
    <property type="entry name" value="Get1_fungi"/>
</dbReference>
<keyword evidence="12" id="KW-1185">Reference proteome</keyword>
<evidence type="ECO:0000256" key="10">
    <source>
        <dbReference type="SAM" id="SignalP"/>
    </source>
</evidence>
<proteinExistence type="inferred from homology"/>
<dbReference type="GO" id="GO:0005789">
    <property type="term" value="C:endoplasmic reticulum membrane"/>
    <property type="evidence" value="ECO:0007669"/>
    <property type="project" value="UniProtKB-SubCell"/>
</dbReference>
<dbReference type="Gene3D" id="1.10.287.660">
    <property type="entry name" value="Helix hairpin bin"/>
    <property type="match status" value="1"/>
</dbReference>
<feature type="coiled-coil region" evidence="9">
    <location>
        <begin position="74"/>
        <end position="101"/>
    </location>
</feature>
<dbReference type="STRING" id="546991.N1JR82"/>
<dbReference type="Pfam" id="PF04420">
    <property type="entry name" value="CHD5"/>
    <property type="match status" value="1"/>
</dbReference>
<feature type="signal peptide" evidence="10">
    <location>
        <begin position="1"/>
        <end position="23"/>
    </location>
</feature>
<keyword evidence="7 9" id="KW-0175">Coiled coil</keyword>
<evidence type="ECO:0000256" key="9">
    <source>
        <dbReference type="HAMAP-Rule" id="MF_03113"/>
    </source>
</evidence>
<dbReference type="PANTHER" id="PTHR42650">
    <property type="entry name" value="TAIL-ANCHORED PROTEIN INSERTION RECEPTOR WRB"/>
    <property type="match status" value="1"/>
</dbReference>
<evidence type="ECO:0000256" key="5">
    <source>
        <dbReference type="ARBA" id="ARBA00022824"/>
    </source>
</evidence>
<feature type="topological domain" description="Lumenal" evidence="9">
    <location>
        <begin position="1"/>
        <end position="4"/>
    </location>
</feature>
<gene>
    <name evidence="9" type="primary">GET1</name>
    <name evidence="11" type="ORF">BGHDH14_bgh02116</name>
</gene>
<dbReference type="HAMAP" id="MF_03113">
    <property type="entry name" value="Get1"/>
    <property type="match status" value="1"/>
</dbReference>